<dbReference type="PANTHER" id="PTHR30126">
    <property type="entry name" value="HTH-TYPE TRANSCRIPTIONAL REGULATOR"/>
    <property type="match status" value="1"/>
</dbReference>
<dbReference type="EMBL" id="LYBM01000002">
    <property type="protein sequence ID" value="ODA35984.1"/>
    <property type="molecule type" value="Genomic_DNA"/>
</dbReference>
<accession>A0A1C3ERY4</accession>
<dbReference type="CDD" id="cd05466">
    <property type="entry name" value="PBP2_LTTR_substrate"/>
    <property type="match status" value="1"/>
</dbReference>
<dbReference type="SUPFAM" id="SSF46785">
    <property type="entry name" value="Winged helix' DNA-binding domain"/>
    <property type="match status" value="1"/>
</dbReference>
<evidence type="ECO:0000256" key="1">
    <source>
        <dbReference type="ARBA" id="ARBA00009437"/>
    </source>
</evidence>
<dbReference type="RefSeq" id="WP_068899005.1">
    <property type="nucleotide sequence ID" value="NZ_JBHUIF010000032.1"/>
</dbReference>
<dbReference type="PROSITE" id="PS50931">
    <property type="entry name" value="HTH_LYSR"/>
    <property type="match status" value="1"/>
</dbReference>
<dbReference type="Pfam" id="PF00126">
    <property type="entry name" value="HTH_1"/>
    <property type="match status" value="1"/>
</dbReference>
<dbReference type="InterPro" id="IPR005119">
    <property type="entry name" value="LysR_subst-bd"/>
</dbReference>
<dbReference type="Gene3D" id="3.40.190.10">
    <property type="entry name" value="Periplasmic binding protein-like II"/>
    <property type="match status" value="2"/>
</dbReference>
<keyword evidence="4" id="KW-0804">Transcription</keyword>
<evidence type="ECO:0000256" key="4">
    <source>
        <dbReference type="ARBA" id="ARBA00023163"/>
    </source>
</evidence>
<comment type="caution">
    <text evidence="6">The sequence shown here is derived from an EMBL/GenBank/DDBJ whole genome shotgun (WGS) entry which is preliminary data.</text>
</comment>
<dbReference type="FunFam" id="1.10.10.10:FF:000001">
    <property type="entry name" value="LysR family transcriptional regulator"/>
    <property type="match status" value="1"/>
</dbReference>
<dbReference type="STRING" id="1080227.A8L45_02515"/>
<dbReference type="InterPro" id="IPR036388">
    <property type="entry name" value="WH-like_DNA-bd_sf"/>
</dbReference>
<dbReference type="Pfam" id="PF03466">
    <property type="entry name" value="LysR_substrate"/>
    <property type="match status" value="1"/>
</dbReference>
<dbReference type="SUPFAM" id="SSF53850">
    <property type="entry name" value="Periplasmic binding protein-like II"/>
    <property type="match status" value="1"/>
</dbReference>
<sequence length="304" mass="33785">MKVAGSDIRLLRVFDTVVRHQGFSAAQTELNVCQSTISNHISALEVRLGVTLCHRGRGGFRLTEQGEIVYPAVQRLLAAMDSFASEVTEVKGKLVGELKIGVVDSISSDPGNHLAMAISRFKERPNRVEILMRQLTPQELELQVLDSRLALGIGSFPHKVDGLVYEPLYEEVHGLYCGQGHPFFLSSESDITEESINRAEAVGRSYWRDFMPESVKLGNVTASVLQLEPQLILILSGHYIGFLPEHMALPLIEQGRLRQLRASSMTYSCCFELITKRGAAKTLSTETFIQDLRSSHPYPCRSAI</sequence>
<gene>
    <name evidence="6" type="ORF">A8L45_02515</name>
</gene>
<dbReference type="PANTHER" id="PTHR30126:SF98">
    <property type="entry name" value="HTH-TYPE TRANSCRIPTIONAL ACTIVATOR BAUR"/>
    <property type="match status" value="1"/>
</dbReference>
<reference evidence="6 7" key="1">
    <citation type="submission" date="2016-05" db="EMBL/GenBank/DDBJ databases">
        <title>Genomic Taxonomy of the Vibrionaceae.</title>
        <authorList>
            <person name="Gomez-Gil B."/>
            <person name="Enciso-Ibarra J."/>
        </authorList>
    </citation>
    <scope>NUCLEOTIDE SEQUENCE [LARGE SCALE GENOMIC DNA]</scope>
    <source>
        <strain evidence="6 7">CAIM 1920</strain>
    </source>
</reference>
<dbReference type="GO" id="GO:0000976">
    <property type="term" value="F:transcription cis-regulatory region binding"/>
    <property type="evidence" value="ECO:0007669"/>
    <property type="project" value="TreeGrafter"/>
</dbReference>
<dbReference type="GO" id="GO:0003700">
    <property type="term" value="F:DNA-binding transcription factor activity"/>
    <property type="evidence" value="ECO:0007669"/>
    <property type="project" value="InterPro"/>
</dbReference>
<dbReference type="AlphaFoldDB" id="A0A1C3ERY4"/>
<organism evidence="6 7">
    <name type="scientific">Veronia pacifica</name>
    <dbReference type="NCBI Taxonomy" id="1080227"/>
    <lineage>
        <taxon>Bacteria</taxon>
        <taxon>Pseudomonadati</taxon>
        <taxon>Pseudomonadota</taxon>
        <taxon>Gammaproteobacteria</taxon>
        <taxon>Vibrionales</taxon>
        <taxon>Vibrionaceae</taxon>
        <taxon>Veronia</taxon>
    </lineage>
</organism>
<keyword evidence="7" id="KW-1185">Reference proteome</keyword>
<evidence type="ECO:0000313" key="6">
    <source>
        <dbReference type="EMBL" id="ODA35984.1"/>
    </source>
</evidence>
<dbReference type="InterPro" id="IPR036390">
    <property type="entry name" value="WH_DNA-bd_sf"/>
</dbReference>
<comment type="similarity">
    <text evidence="1">Belongs to the LysR transcriptional regulatory family.</text>
</comment>
<proteinExistence type="inferred from homology"/>
<feature type="domain" description="HTH lysR-type" evidence="5">
    <location>
        <begin position="7"/>
        <end position="63"/>
    </location>
</feature>
<name>A0A1C3ERY4_9GAMM</name>
<evidence type="ECO:0000313" key="7">
    <source>
        <dbReference type="Proteomes" id="UP000094936"/>
    </source>
</evidence>
<keyword evidence="2" id="KW-0805">Transcription regulation</keyword>
<evidence type="ECO:0000256" key="2">
    <source>
        <dbReference type="ARBA" id="ARBA00023015"/>
    </source>
</evidence>
<dbReference type="InterPro" id="IPR000847">
    <property type="entry name" value="LysR_HTH_N"/>
</dbReference>
<dbReference type="Proteomes" id="UP000094936">
    <property type="component" value="Unassembled WGS sequence"/>
</dbReference>
<dbReference type="Gene3D" id="1.10.10.10">
    <property type="entry name" value="Winged helix-like DNA-binding domain superfamily/Winged helix DNA-binding domain"/>
    <property type="match status" value="1"/>
</dbReference>
<evidence type="ECO:0000259" key="5">
    <source>
        <dbReference type="PROSITE" id="PS50931"/>
    </source>
</evidence>
<evidence type="ECO:0000256" key="3">
    <source>
        <dbReference type="ARBA" id="ARBA00023125"/>
    </source>
</evidence>
<protein>
    <recommendedName>
        <fullName evidence="5">HTH lysR-type domain-containing protein</fullName>
    </recommendedName>
</protein>
<keyword evidence="3" id="KW-0238">DNA-binding</keyword>